<dbReference type="GeneID" id="89939224"/>
<reference evidence="2" key="1">
    <citation type="journal article" date="2023" name="Mol. Phylogenet. Evol.">
        <title>Genome-scale phylogeny and comparative genomics of the fungal order Sordariales.</title>
        <authorList>
            <person name="Hensen N."/>
            <person name="Bonometti L."/>
            <person name="Westerberg I."/>
            <person name="Brannstrom I.O."/>
            <person name="Guillou S."/>
            <person name="Cros-Aarteil S."/>
            <person name="Calhoun S."/>
            <person name="Haridas S."/>
            <person name="Kuo A."/>
            <person name="Mondo S."/>
            <person name="Pangilinan J."/>
            <person name="Riley R."/>
            <person name="LaButti K."/>
            <person name="Andreopoulos B."/>
            <person name="Lipzen A."/>
            <person name="Chen C."/>
            <person name="Yan M."/>
            <person name="Daum C."/>
            <person name="Ng V."/>
            <person name="Clum A."/>
            <person name="Steindorff A."/>
            <person name="Ohm R.A."/>
            <person name="Martin F."/>
            <person name="Silar P."/>
            <person name="Natvig D.O."/>
            <person name="Lalanne C."/>
            <person name="Gautier V."/>
            <person name="Ament-Velasquez S.L."/>
            <person name="Kruys A."/>
            <person name="Hutchinson M.I."/>
            <person name="Powell A.J."/>
            <person name="Barry K."/>
            <person name="Miller A.N."/>
            <person name="Grigoriev I.V."/>
            <person name="Debuchy R."/>
            <person name="Gladieux P."/>
            <person name="Hiltunen Thoren M."/>
            <person name="Johannesson H."/>
        </authorList>
    </citation>
    <scope>NUCLEOTIDE SEQUENCE</scope>
    <source>
        <strain evidence="2">CBS 508.74</strain>
    </source>
</reference>
<dbReference type="EMBL" id="MU853341">
    <property type="protein sequence ID" value="KAK4112704.1"/>
    <property type="molecule type" value="Genomic_DNA"/>
</dbReference>
<sequence length="186" mass="21679">MCFRVKVYYSSSDHHSYCCWKKTAVFDGRKTKLDRVQRCSNARAGTCYRGYVRMASYVLRYPLKCPWARSLWKSLMVPPNPGSDRFKVNQRLQAVYGASEGQEQISQRVERVMQEVKQLVEQCDQDAARKEEALDAELQRILRDIHRSSIPVAECQERLDLVTRPVDYAKYEYDRKQILENSTGGP</sequence>
<keyword evidence="3" id="KW-1185">Reference proteome</keyword>
<feature type="coiled-coil region" evidence="1">
    <location>
        <begin position="102"/>
        <end position="133"/>
    </location>
</feature>
<comment type="caution">
    <text evidence="2">The sequence shown here is derived from an EMBL/GenBank/DDBJ whole genome shotgun (WGS) entry which is preliminary data.</text>
</comment>
<gene>
    <name evidence="2" type="ORF">N656DRAFT_778923</name>
</gene>
<keyword evidence="1" id="KW-0175">Coiled coil</keyword>
<reference evidence="2" key="2">
    <citation type="submission" date="2023-05" db="EMBL/GenBank/DDBJ databases">
        <authorList>
            <consortium name="Lawrence Berkeley National Laboratory"/>
            <person name="Steindorff A."/>
            <person name="Hensen N."/>
            <person name="Bonometti L."/>
            <person name="Westerberg I."/>
            <person name="Brannstrom I.O."/>
            <person name="Guillou S."/>
            <person name="Cros-Aarteil S."/>
            <person name="Calhoun S."/>
            <person name="Haridas S."/>
            <person name="Kuo A."/>
            <person name="Mondo S."/>
            <person name="Pangilinan J."/>
            <person name="Riley R."/>
            <person name="Labutti K."/>
            <person name="Andreopoulos B."/>
            <person name="Lipzen A."/>
            <person name="Chen C."/>
            <person name="Yanf M."/>
            <person name="Daum C."/>
            <person name="Ng V."/>
            <person name="Clum A."/>
            <person name="Ohm R."/>
            <person name="Martin F."/>
            <person name="Silar P."/>
            <person name="Natvig D."/>
            <person name="Lalanne C."/>
            <person name="Gautier V."/>
            <person name="Ament-Velasquez S.L."/>
            <person name="Kruys A."/>
            <person name="Hutchinson M.I."/>
            <person name="Powell A.J."/>
            <person name="Barry K."/>
            <person name="Miller A.N."/>
            <person name="Grigoriev I.V."/>
            <person name="Debuchy R."/>
            <person name="Gladieux P."/>
            <person name="Thoren M.H."/>
            <person name="Johannesson H."/>
        </authorList>
    </citation>
    <scope>NUCLEOTIDE SEQUENCE</scope>
    <source>
        <strain evidence="2">CBS 508.74</strain>
    </source>
</reference>
<protein>
    <submittedName>
        <fullName evidence="2">Uncharacterized protein</fullName>
    </submittedName>
</protein>
<evidence type="ECO:0000313" key="2">
    <source>
        <dbReference type="EMBL" id="KAK4112704.1"/>
    </source>
</evidence>
<dbReference type="AlphaFoldDB" id="A0AAN6YTJ9"/>
<name>A0AAN6YTJ9_9PEZI</name>
<evidence type="ECO:0000256" key="1">
    <source>
        <dbReference type="SAM" id="Coils"/>
    </source>
</evidence>
<dbReference type="RefSeq" id="XP_064670274.1">
    <property type="nucleotide sequence ID" value="XM_064815099.1"/>
</dbReference>
<evidence type="ECO:0000313" key="3">
    <source>
        <dbReference type="Proteomes" id="UP001302812"/>
    </source>
</evidence>
<dbReference type="Proteomes" id="UP001302812">
    <property type="component" value="Unassembled WGS sequence"/>
</dbReference>
<proteinExistence type="predicted"/>
<organism evidence="2 3">
    <name type="scientific">Canariomyces notabilis</name>
    <dbReference type="NCBI Taxonomy" id="2074819"/>
    <lineage>
        <taxon>Eukaryota</taxon>
        <taxon>Fungi</taxon>
        <taxon>Dikarya</taxon>
        <taxon>Ascomycota</taxon>
        <taxon>Pezizomycotina</taxon>
        <taxon>Sordariomycetes</taxon>
        <taxon>Sordariomycetidae</taxon>
        <taxon>Sordariales</taxon>
        <taxon>Chaetomiaceae</taxon>
        <taxon>Canariomyces</taxon>
    </lineage>
</organism>
<accession>A0AAN6YTJ9</accession>